<dbReference type="Proteomes" id="UP001519344">
    <property type="component" value="Unassembled WGS sequence"/>
</dbReference>
<protein>
    <submittedName>
        <fullName evidence="6">L-asparaginase type II</fullName>
    </submittedName>
</protein>
<dbReference type="PIRSF" id="PIRSF001220">
    <property type="entry name" value="L-ASNase_gatD"/>
    <property type="match status" value="1"/>
</dbReference>
<evidence type="ECO:0000313" key="7">
    <source>
        <dbReference type="Proteomes" id="UP001519344"/>
    </source>
</evidence>
<dbReference type="InterPro" id="IPR001119">
    <property type="entry name" value="SLH_dom"/>
</dbReference>
<dbReference type="SMART" id="SM00870">
    <property type="entry name" value="Asparaginase"/>
    <property type="match status" value="1"/>
</dbReference>
<dbReference type="InterPro" id="IPR013783">
    <property type="entry name" value="Ig-like_fold"/>
</dbReference>
<feature type="domain" description="Fibronectin type-III" evidence="4">
    <location>
        <begin position="407"/>
        <end position="515"/>
    </location>
</feature>
<evidence type="ECO:0000259" key="4">
    <source>
        <dbReference type="PROSITE" id="PS50853"/>
    </source>
</evidence>
<dbReference type="SMART" id="SM00060">
    <property type="entry name" value="FN3"/>
    <property type="match status" value="1"/>
</dbReference>
<dbReference type="PROSITE" id="PS50853">
    <property type="entry name" value="FN3"/>
    <property type="match status" value="1"/>
</dbReference>
<dbReference type="InterPro" id="IPR027474">
    <property type="entry name" value="L-asparaginase_N"/>
</dbReference>
<feature type="domain" description="SLH" evidence="5">
    <location>
        <begin position="674"/>
        <end position="737"/>
    </location>
</feature>
<dbReference type="PROSITE" id="PS51732">
    <property type="entry name" value="ASN_GLN_ASE_3"/>
    <property type="match status" value="1"/>
</dbReference>
<dbReference type="InterPro" id="IPR036152">
    <property type="entry name" value="Asp/glu_Ase-like_sf"/>
</dbReference>
<feature type="compositionally biased region" description="Low complexity" evidence="3">
    <location>
        <begin position="514"/>
        <end position="535"/>
    </location>
</feature>
<name>A0ABS4HWC0_9BACL</name>
<dbReference type="InterPro" id="IPR027473">
    <property type="entry name" value="L-asparaginase_C"/>
</dbReference>
<dbReference type="Pfam" id="PF17763">
    <property type="entry name" value="Asparaginase_C"/>
    <property type="match status" value="1"/>
</dbReference>
<feature type="domain" description="SLH" evidence="5">
    <location>
        <begin position="797"/>
        <end position="855"/>
    </location>
</feature>
<organism evidence="6 7">
    <name type="scientific">Paenibacillus aceris</name>
    <dbReference type="NCBI Taxonomy" id="869555"/>
    <lineage>
        <taxon>Bacteria</taxon>
        <taxon>Bacillati</taxon>
        <taxon>Bacillota</taxon>
        <taxon>Bacilli</taxon>
        <taxon>Bacillales</taxon>
        <taxon>Paenibacillaceae</taxon>
        <taxon>Paenibacillus</taxon>
    </lineage>
</organism>
<dbReference type="PIRSF" id="PIRSF500176">
    <property type="entry name" value="L_ASNase"/>
    <property type="match status" value="1"/>
</dbReference>
<evidence type="ECO:0000256" key="3">
    <source>
        <dbReference type="SAM" id="MobiDB-lite"/>
    </source>
</evidence>
<keyword evidence="2" id="KW-0378">Hydrolase</keyword>
<comment type="caution">
    <text evidence="6">The sequence shown here is derived from an EMBL/GenBank/DDBJ whole genome shotgun (WGS) entry which is preliminary data.</text>
</comment>
<dbReference type="SUPFAM" id="SSF53774">
    <property type="entry name" value="Glutaminase/Asparaginase"/>
    <property type="match status" value="1"/>
</dbReference>
<dbReference type="RefSeq" id="WP_167065304.1">
    <property type="nucleotide sequence ID" value="NZ_JAAOZR010000042.1"/>
</dbReference>
<reference evidence="6 7" key="1">
    <citation type="submission" date="2021-03" db="EMBL/GenBank/DDBJ databases">
        <title>Genomic Encyclopedia of Type Strains, Phase IV (KMG-IV): sequencing the most valuable type-strain genomes for metagenomic binning, comparative biology and taxonomic classification.</title>
        <authorList>
            <person name="Goeker M."/>
        </authorList>
    </citation>
    <scope>NUCLEOTIDE SEQUENCE [LARGE SCALE GENOMIC DNA]</scope>
    <source>
        <strain evidence="6 7">DSM 24950</strain>
    </source>
</reference>
<dbReference type="InterPro" id="IPR006034">
    <property type="entry name" value="Asparaginase/glutaminase-like"/>
</dbReference>
<keyword evidence="7" id="KW-1185">Reference proteome</keyword>
<dbReference type="PRINTS" id="PR00139">
    <property type="entry name" value="ASNGLNASE"/>
</dbReference>
<evidence type="ECO:0000313" key="6">
    <source>
        <dbReference type="EMBL" id="MBP1962935.1"/>
    </source>
</evidence>
<evidence type="ECO:0000256" key="1">
    <source>
        <dbReference type="ARBA" id="ARBA00010518"/>
    </source>
</evidence>
<proteinExistence type="inferred from homology"/>
<evidence type="ECO:0000256" key="2">
    <source>
        <dbReference type="ARBA" id="ARBA00022801"/>
    </source>
</evidence>
<dbReference type="Pfam" id="PF00710">
    <property type="entry name" value="Asparaginase"/>
    <property type="match status" value="1"/>
</dbReference>
<dbReference type="InterPro" id="IPR004550">
    <property type="entry name" value="AsnASE_II"/>
</dbReference>
<dbReference type="InterPro" id="IPR036116">
    <property type="entry name" value="FN3_sf"/>
</dbReference>
<evidence type="ECO:0000259" key="5">
    <source>
        <dbReference type="PROSITE" id="PS51272"/>
    </source>
</evidence>
<dbReference type="Gene3D" id="3.40.50.40">
    <property type="match status" value="1"/>
</dbReference>
<dbReference type="Pfam" id="PF00395">
    <property type="entry name" value="SLH"/>
    <property type="match status" value="3"/>
</dbReference>
<dbReference type="SFLD" id="SFLDS00057">
    <property type="entry name" value="Glutaminase/Asparaginase"/>
    <property type="match status" value="1"/>
</dbReference>
<dbReference type="PANTHER" id="PTHR11707:SF28">
    <property type="entry name" value="60 KDA LYSOPHOSPHOLIPASE"/>
    <property type="match status" value="1"/>
</dbReference>
<sequence>MNYFYHPILKRSLIPLLFLSLVLLIAVLFIHPSNAGAAEPSGTSFPIPPLSDSRDPQLPNVVVIATGGTLAGKAKDATSFQNYQAGTYLMSDLINQLPNKNKIANVNSYQFGNKGSGSYSMGDLYDLSLAVDQALEVYDGVVVTTGTDTMEEIAYFLDLTVRSEKPVVVTGAMRPWDVIGTDGPANLYNAIKLAGSGKTKSFGTVVMLNDIIQAAREVTKTNAQRMDTFETPILGALGYIDETNIRIYRTTAKRFKAGRADWATPFDLKTITKDKLPAVEIVYGYQDSSAGAIKGFALEGAKGIVTAGTGAGGISSKMSTARSNAIKQGVIFVTTTRTGSGTMYPGGGNGIIAGDSLNPQHARIMLLLSLAFSNDFNTIKNWFGTVGTQAIQLKTQAPDNEAPVWPQGSTLGAANVGQNSLTLSWPEAKDNIGVKQYRIYDTGRGTVVGNVYASVTNGVYASVSNVVYSSVTGNVYSFNLSSLTEGTTYTFSVTAIDAAGNESIGLSKTIQTNSPSSSSGSGSSSSSGSISGSPSIPDKLDVTVPAGSKHSVSWKDAIWITIPEGATSQELHLTGEALKDVSGLVSDSSKLVSSVFEILKNFMQNFNKPVSISLLFDPAKLGPIQQPSVFYYDETKKAWIEIGGTVSDNKITVEVEHFTKFAVFAVDKPKSPESTEASFLDTAGHWAEQDIKKAVAQNIISGYPDGTFKPNDPVTRAEFVVMLMNALKAEKIGKTFDFTDKQQIPVWAETAVSQAVDMGVIEGYEDQTFRPDNRISRVEMVSMISAALRTAPASPLATGFADDEDIPAWAKGDVESVRLLGIIDGRSGNKFEPANTATRAEAVTVLIKMLQQAKK</sequence>
<accession>A0ABS4HWC0</accession>
<dbReference type="PANTHER" id="PTHR11707">
    <property type="entry name" value="L-ASPARAGINASE"/>
    <property type="match status" value="1"/>
</dbReference>
<comment type="similarity">
    <text evidence="1">Belongs to the asparaginase 1 family.</text>
</comment>
<dbReference type="InterPro" id="IPR037152">
    <property type="entry name" value="L-asparaginase_N_sf"/>
</dbReference>
<gene>
    <name evidence="6" type="ORF">J2Z65_002151</name>
</gene>
<dbReference type="Pfam" id="PF00041">
    <property type="entry name" value="fn3"/>
    <property type="match status" value="1"/>
</dbReference>
<dbReference type="EMBL" id="JAGGKV010000004">
    <property type="protein sequence ID" value="MBP1962935.1"/>
    <property type="molecule type" value="Genomic_DNA"/>
</dbReference>
<feature type="region of interest" description="Disordered" evidence="3">
    <location>
        <begin position="508"/>
        <end position="535"/>
    </location>
</feature>
<dbReference type="InterPro" id="IPR040919">
    <property type="entry name" value="Asparaginase_C"/>
</dbReference>
<dbReference type="SUPFAM" id="SSF49265">
    <property type="entry name" value="Fibronectin type III"/>
    <property type="match status" value="1"/>
</dbReference>
<dbReference type="CDD" id="cd00063">
    <property type="entry name" value="FN3"/>
    <property type="match status" value="1"/>
</dbReference>
<dbReference type="PROSITE" id="PS51272">
    <property type="entry name" value="SLH"/>
    <property type="match status" value="3"/>
</dbReference>
<feature type="domain" description="SLH" evidence="5">
    <location>
        <begin position="738"/>
        <end position="795"/>
    </location>
</feature>
<dbReference type="InterPro" id="IPR003961">
    <property type="entry name" value="FN3_dom"/>
</dbReference>
<dbReference type="Gene3D" id="3.40.50.1170">
    <property type="entry name" value="L-asparaginase, N-terminal domain"/>
    <property type="match status" value="1"/>
</dbReference>
<dbReference type="CDD" id="cd08964">
    <property type="entry name" value="L-asparaginase_II"/>
    <property type="match status" value="1"/>
</dbReference>
<dbReference type="Gene3D" id="2.60.40.10">
    <property type="entry name" value="Immunoglobulins"/>
    <property type="match status" value="1"/>
</dbReference>